<evidence type="ECO:0000259" key="8">
    <source>
        <dbReference type="PROSITE" id="PS50048"/>
    </source>
</evidence>
<comment type="subcellular location">
    <subcellularLocation>
        <location evidence="1">Nucleus</location>
    </subcellularLocation>
</comment>
<proteinExistence type="predicted"/>
<protein>
    <recommendedName>
        <fullName evidence="8">Zn(2)-C6 fungal-type domain-containing protein</fullName>
    </recommendedName>
</protein>
<dbReference type="SUPFAM" id="SSF57701">
    <property type="entry name" value="Zn2/Cys6 DNA-binding domain"/>
    <property type="match status" value="1"/>
</dbReference>
<keyword evidence="6" id="KW-0539">Nucleus</keyword>
<name>A0A5N6TZL2_ASPAV</name>
<dbReference type="EMBL" id="ML742064">
    <property type="protein sequence ID" value="KAE8151802.1"/>
    <property type="molecule type" value="Genomic_DNA"/>
</dbReference>
<dbReference type="InterPro" id="IPR007219">
    <property type="entry name" value="XnlR_reg_dom"/>
</dbReference>
<keyword evidence="4" id="KW-0238">DNA-binding</keyword>
<dbReference type="CDD" id="cd12148">
    <property type="entry name" value="fungal_TF_MHR"/>
    <property type="match status" value="1"/>
</dbReference>
<organism evidence="9 10">
    <name type="scientific">Aspergillus avenaceus</name>
    <dbReference type="NCBI Taxonomy" id="36643"/>
    <lineage>
        <taxon>Eukaryota</taxon>
        <taxon>Fungi</taxon>
        <taxon>Dikarya</taxon>
        <taxon>Ascomycota</taxon>
        <taxon>Pezizomycotina</taxon>
        <taxon>Eurotiomycetes</taxon>
        <taxon>Eurotiomycetidae</taxon>
        <taxon>Eurotiales</taxon>
        <taxon>Aspergillaceae</taxon>
        <taxon>Aspergillus</taxon>
        <taxon>Aspergillus subgen. Circumdati</taxon>
    </lineage>
</organism>
<evidence type="ECO:0000256" key="3">
    <source>
        <dbReference type="ARBA" id="ARBA00023015"/>
    </source>
</evidence>
<evidence type="ECO:0000256" key="6">
    <source>
        <dbReference type="ARBA" id="ARBA00023242"/>
    </source>
</evidence>
<accession>A0A5N6TZL2</accession>
<dbReference type="Pfam" id="PF04082">
    <property type="entry name" value="Fungal_trans"/>
    <property type="match status" value="1"/>
</dbReference>
<evidence type="ECO:0000313" key="10">
    <source>
        <dbReference type="Proteomes" id="UP000325780"/>
    </source>
</evidence>
<dbReference type="AlphaFoldDB" id="A0A5N6TZL2"/>
<evidence type="ECO:0000313" key="9">
    <source>
        <dbReference type="EMBL" id="KAE8151802.1"/>
    </source>
</evidence>
<dbReference type="InterPro" id="IPR036864">
    <property type="entry name" value="Zn2-C6_fun-type_DNA-bd_sf"/>
</dbReference>
<evidence type="ECO:0000256" key="1">
    <source>
        <dbReference type="ARBA" id="ARBA00004123"/>
    </source>
</evidence>
<keyword evidence="10" id="KW-1185">Reference proteome</keyword>
<evidence type="ECO:0000256" key="4">
    <source>
        <dbReference type="ARBA" id="ARBA00023125"/>
    </source>
</evidence>
<dbReference type="InterPro" id="IPR050613">
    <property type="entry name" value="Sec_Metabolite_Reg"/>
</dbReference>
<evidence type="ECO:0000256" key="5">
    <source>
        <dbReference type="ARBA" id="ARBA00023163"/>
    </source>
</evidence>
<reference evidence="9 10" key="1">
    <citation type="submission" date="2019-04" db="EMBL/GenBank/DDBJ databases">
        <title>Friends and foes A comparative genomics study of 23 Aspergillus species from section Flavi.</title>
        <authorList>
            <consortium name="DOE Joint Genome Institute"/>
            <person name="Kjaerbolling I."/>
            <person name="Vesth T."/>
            <person name="Frisvad J.C."/>
            <person name="Nybo J.L."/>
            <person name="Theobald S."/>
            <person name="Kildgaard S."/>
            <person name="Isbrandt T."/>
            <person name="Kuo A."/>
            <person name="Sato A."/>
            <person name="Lyhne E.K."/>
            <person name="Kogle M.E."/>
            <person name="Wiebenga A."/>
            <person name="Kun R.S."/>
            <person name="Lubbers R.J."/>
            <person name="Makela M.R."/>
            <person name="Barry K."/>
            <person name="Chovatia M."/>
            <person name="Clum A."/>
            <person name="Daum C."/>
            <person name="Haridas S."/>
            <person name="He G."/>
            <person name="LaButti K."/>
            <person name="Lipzen A."/>
            <person name="Mondo S."/>
            <person name="Riley R."/>
            <person name="Salamov A."/>
            <person name="Simmons B.A."/>
            <person name="Magnuson J.K."/>
            <person name="Henrissat B."/>
            <person name="Mortensen U.H."/>
            <person name="Larsen T.O."/>
            <person name="Devries R.P."/>
            <person name="Grigoriev I.V."/>
            <person name="Machida M."/>
            <person name="Baker S.E."/>
            <person name="Andersen M.R."/>
        </authorList>
    </citation>
    <scope>NUCLEOTIDE SEQUENCE [LARGE SCALE GENOMIC DNA]</scope>
    <source>
        <strain evidence="9 10">IBT 18842</strain>
    </source>
</reference>
<dbReference type="GO" id="GO:0003677">
    <property type="term" value="F:DNA binding"/>
    <property type="evidence" value="ECO:0007669"/>
    <property type="project" value="UniProtKB-KW"/>
</dbReference>
<feature type="domain" description="Zn(2)-C6 fungal-type" evidence="8">
    <location>
        <begin position="12"/>
        <end position="43"/>
    </location>
</feature>
<dbReference type="GO" id="GO:0006351">
    <property type="term" value="P:DNA-templated transcription"/>
    <property type="evidence" value="ECO:0007669"/>
    <property type="project" value="InterPro"/>
</dbReference>
<dbReference type="PROSITE" id="PS50048">
    <property type="entry name" value="ZN2_CY6_FUNGAL_2"/>
    <property type="match status" value="1"/>
</dbReference>
<dbReference type="GO" id="GO:0008270">
    <property type="term" value="F:zinc ion binding"/>
    <property type="evidence" value="ECO:0007669"/>
    <property type="project" value="InterPro"/>
</dbReference>
<dbReference type="PANTHER" id="PTHR31001">
    <property type="entry name" value="UNCHARACTERIZED TRANSCRIPTIONAL REGULATORY PROTEIN"/>
    <property type="match status" value="1"/>
</dbReference>
<keyword evidence="5" id="KW-0804">Transcription</keyword>
<dbReference type="OrthoDB" id="5344325at2759"/>
<evidence type="ECO:0000256" key="7">
    <source>
        <dbReference type="SAM" id="MobiDB-lite"/>
    </source>
</evidence>
<feature type="region of interest" description="Disordered" evidence="7">
    <location>
        <begin position="45"/>
        <end position="82"/>
    </location>
</feature>
<keyword evidence="2" id="KW-0479">Metal-binding</keyword>
<sequence length="608" mass="68604">MQGQRRRRAVSSCIPCYSKKQKCNRQYPCNHCTRRRRPELCAYVTTPATTRGSSPGSGATSDSSRPPEQNEKSEPEDRVRGHICPDNMAERFGYFDDSESNTLGLLRQYGLDDQSPSSIASSVVQREWQQMPARPILDFLTQYFISEVNWIGQLLHPPRFLAEYERWQNSYEPSEGQFVVSDVEFTVLVLRICAYTSHFLPSPSYMVDTIRGVPLSEVRAKCSEIGDRLALIAVRACSRGSLTRVLHLAFEALAYECEGRMASSWSRLGDSIKAAQSVGLHREAPLSTGMDELERELRRRTMWNLIIWDYRLSRSLDRVPFLDLDFCTTDLPRMRLISDTDDPHTPEPFTERLTQARLVRYWSGLFIGPQPSYDCSAAEERYERFCAEFLPTVPEPFILGHGTDWDDPLLMRQRELLHLALFDYIVQNFRPLLCIDPTTIRELPKYKQALIQQHRRILARAALGMLQCVATLHSLLGQGHTRLSLITFHTFEASVVLVCLLISEASTAEYQGPLIEDGLGPLYSLDPLASLIPDAGSASCMTAVEDALTRLEMLAEGSPLADVGSKRLSQLVSRVKEMRQITLSAKSPPALDFTLPSLPSSLIGEPTF</sequence>
<gene>
    <name evidence="9" type="ORF">BDV25DRAFT_128505</name>
</gene>
<dbReference type="SMART" id="SM00906">
    <property type="entry name" value="Fungal_trans"/>
    <property type="match status" value="1"/>
</dbReference>
<dbReference type="GO" id="GO:0000981">
    <property type="term" value="F:DNA-binding transcription factor activity, RNA polymerase II-specific"/>
    <property type="evidence" value="ECO:0007669"/>
    <property type="project" value="InterPro"/>
</dbReference>
<feature type="compositionally biased region" description="Basic and acidic residues" evidence="7">
    <location>
        <begin position="68"/>
        <end position="80"/>
    </location>
</feature>
<keyword evidence="3" id="KW-0805">Transcription regulation</keyword>
<evidence type="ECO:0000256" key="2">
    <source>
        <dbReference type="ARBA" id="ARBA00022723"/>
    </source>
</evidence>
<dbReference type="GO" id="GO:0005634">
    <property type="term" value="C:nucleus"/>
    <property type="evidence" value="ECO:0007669"/>
    <property type="project" value="UniProtKB-SubCell"/>
</dbReference>
<dbReference type="Proteomes" id="UP000325780">
    <property type="component" value="Unassembled WGS sequence"/>
</dbReference>
<dbReference type="InterPro" id="IPR001138">
    <property type="entry name" value="Zn2Cys6_DnaBD"/>
</dbReference>
<feature type="compositionally biased region" description="Low complexity" evidence="7">
    <location>
        <begin position="52"/>
        <end position="64"/>
    </location>
</feature>
<dbReference type="Gene3D" id="4.10.240.10">
    <property type="entry name" value="Zn(2)-C6 fungal-type DNA-binding domain"/>
    <property type="match status" value="1"/>
</dbReference>
<dbReference type="GO" id="GO:0009893">
    <property type="term" value="P:positive regulation of metabolic process"/>
    <property type="evidence" value="ECO:0007669"/>
    <property type="project" value="UniProtKB-ARBA"/>
</dbReference>
<dbReference type="PANTHER" id="PTHR31001:SF87">
    <property type="entry name" value="COL-21"/>
    <property type="match status" value="1"/>
</dbReference>